<dbReference type="eggNOG" id="COG2602">
    <property type="taxonomic scope" value="Bacteria"/>
</dbReference>
<evidence type="ECO:0000259" key="2">
    <source>
        <dbReference type="Pfam" id="PF00905"/>
    </source>
</evidence>
<dbReference type="STRING" id="338966.Ppro_0184"/>
<dbReference type="SUPFAM" id="SSF56601">
    <property type="entry name" value="beta-lactamase/transpeptidase-like"/>
    <property type="match status" value="1"/>
</dbReference>
<dbReference type="Gene3D" id="3.40.710.10">
    <property type="entry name" value="DD-peptidase/beta-lactamase superfamily"/>
    <property type="match status" value="1"/>
</dbReference>
<feature type="domain" description="Penicillin-binding protein transpeptidase" evidence="2">
    <location>
        <begin position="42"/>
        <end position="282"/>
    </location>
</feature>
<dbReference type="Pfam" id="PF00905">
    <property type="entry name" value="Transpeptidase"/>
    <property type="match status" value="1"/>
</dbReference>
<dbReference type="RefSeq" id="WP_011734134.1">
    <property type="nucleotide sequence ID" value="NC_008609.1"/>
</dbReference>
<dbReference type="InterPro" id="IPR012338">
    <property type="entry name" value="Beta-lactam/transpept-like"/>
</dbReference>
<accession>A1AKF0</accession>
<dbReference type="GO" id="GO:0008800">
    <property type="term" value="F:beta-lactamase activity"/>
    <property type="evidence" value="ECO:0007669"/>
    <property type="project" value="UniProtKB-EC"/>
</dbReference>
<dbReference type="Proteomes" id="UP000006732">
    <property type="component" value="Chromosome"/>
</dbReference>
<dbReference type="GO" id="GO:0008658">
    <property type="term" value="F:penicillin binding"/>
    <property type="evidence" value="ECO:0007669"/>
    <property type="project" value="InterPro"/>
</dbReference>
<keyword evidence="1" id="KW-0732">Signal</keyword>
<evidence type="ECO:0000313" key="4">
    <source>
        <dbReference type="Proteomes" id="UP000006732"/>
    </source>
</evidence>
<proteinExistence type="predicted"/>
<organism evidence="3 4">
    <name type="scientific">Pelobacter propionicus (strain DSM 2379 / NBRC 103807 / OttBd1)</name>
    <dbReference type="NCBI Taxonomy" id="338966"/>
    <lineage>
        <taxon>Bacteria</taxon>
        <taxon>Pseudomonadati</taxon>
        <taxon>Thermodesulfobacteriota</taxon>
        <taxon>Desulfuromonadia</taxon>
        <taxon>Desulfuromonadales</taxon>
        <taxon>Desulfuromonadaceae</taxon>
        <taxon>Pelobacter</taxon>
    </lineage>
</organism>
<reference evidence="3 4" key="1">
    <citation type="submission" date="2006-10" db="EMBL/GenBank/DDBJ databases">
        <title>Complete sequence of chromosome of Pelobacter propionicus DSM 2379.</title>
        <authorList>
            <consortium name="US DOE Joint Genome Institute"/>
            <person name="Copeland A."/>
            <person name="Lucas S."/>
            <person name="Lapidus A."/>
            <person name="Barry K."/>
            <person name="Detter J.C."/>
            <person name="Glavina del Rio T."/>
            <person name="Hammon N."/>
            <person name="Israni S."/>
            <person name="Dalin E."/>
            <person name="Tice H."/>
            <person name="Pitluck S."/>
            <person name="Saunders E."/>
            <person name="Brettin T."/>
            <person name="Bruce D."/>
            <person name="Han C."/>
            <person name="Tapia R."/>
            <person name="Schmutz J."/>
            <person name="Larimer F."/>
            <person name="Land M."/>
            <person name="Hauser L."/>
            <person name="Kyrpides N."/>
            <person name="Kim E."/>
            <person name="Lovley D."/>
            <person name="Richardson P."/>
        </authorList>
    </citation>
    <scope>NUCLEOTIDE SEQUENCE [LARGE SCALE GENOMIC DNA]</scope>
    <source>
        <strain evidence="4">DSM 2379 / NBRC 103807 / OttBd1</strain>
    </source>
</reference>
<dbReference type="EMBL" id="CP000482">
    <property type="protein sequence ID" value="ABK97820.1"/>
    <property type="molecule type" value="Genomic_DNA"/>
</dbReference>
<dbReference type="AlphaFoldDB" id="A1AKF0"/>
<dbReference type="EC" id="3.5.2.6" evidence="3"/>
<evidence type="ECO:0000313" key="3">
    <source>
        <dbReference type="EMBL" id="ABK97820.1"/>
    </source>
</evidence>
<feature type="chain" id="PRO_5002631843" evidence="1">
    <location>
        <begin position="26"/>
        <end position="288"/>
    </location>
</feature>
<gene>
    <name evidence="3" type="ordered locus">Ppro_0184</name>
</gene>
<dbReference type="InterPro" id="IPR001460">
    <property type="entry name" value="PCN-bd_Tpept"/>
</dbReference>
<dbReference type="KEGG" id="ppd:Ppro_0184"/>
<dbReference type="HOGENOM" id="CLU_035412_2_0_7"/>
<keyword evidence="4" id="KW-1185">Reference proteome</keyword>
<keyword evidence="3" id="KW-0378">Hydrolase</keyword>
<protein>
    <submittedName>
        <fullName evidence="3">Beta-lactamase</fullName>
        <ecNumber evidence="3">3.5.2.6</ecNumber>
    </submittedName>
</protein>
<feature type="signal peptide" evidence="1">
    <location>
        <begin position="1"/>
        <end position="25"/>
    </location>
</feature>
<evidence type="ECO:0000256" key="1">
    <source>
        <dbReference type="SAM" id="SignalP"/>
    </source>
</evidence>
<sequence>MVATIRIHIGAMLSILVMWAGMAHAGDIDQKSLTKLFTGYDGCFMLYNQSTEKLVLEYNPDNRCSQRIPVNSTFKIPLAVMAFDQGLITESTVFTWDGKVNQDFPDWNRDQTPASWQKYSVVWVSQQLTPRIGREMISRYLAVFSYGNQDFSGDPGKNNGLTHAWLSSSLKISAVEQLEFLKKIISYQLPVKPAAVDFTKRHLYQGKLENGAGYYAKTGSGWQGRSDAGNNAGKLRDGWYVGFIDHGPEQYVFVSNISDKRPDPASKAFGGQISKGIALSILNGYFGK</sequence>
<name>A1AKF0_PELPD</name>